<dbReference type="Proteomes" id="UP001596074">
    <property type="component" value="Unassembled WGS sequence"/>
</dbReference>
<keyword evidence="4" id="KW-1185">Reference proteome</keyword>
<evidence type="ECO:0000259" key="2">
    <source>
        <dbReference type="Pfam" id="PF08906"/>
    </source>
</evidence>
<evidence type="ECO:0000313" key="4">
    <source>
        <dbReference type="Proteomes" id="UP001596074"/>
    </source>
</evidence>
<name>A0ABW1AAC5_9ACTN</name>
<evidence type="ECO:0000259" key="1">
    <source>
        <dbReference type="Pfam" id="PF08887"/>
    </source>
</evidence>
<dbReference type="InterPro" id="IPR014983">
    <property type="entry name" value="GAD-rel"/>
</dbReference>
<feature type="domain" description="GAD-related" evidence="1">
    <location>
        <begin position="4"/>
        <end position="105"/>
    </location>
</feature>
<sequence length="212" mass="23580">MTTDAVIRKWGVPFSSVPVPGDRYREFGGRVPDALLEAWRKFGFAGFAKGLWWLCDPVAWQPAVDTWTADLELDPGPDRWCAVTRSAFGQLSLWGDRTGMALTINPVFGTIFPDDQSDEMDSQFDRDLQLYSALLTQQARALDIDGDDEVGLFDRVLERLGPVGPDTMYAFAPVPALGGPMIPENVEIADAEVHMQILSETTPRQIMANPYR</sequence>
<organism evidence="3 4">
    <name type="scientific">Actinomadura rugatobispora</name>
    <dbReference type="NCBI Taxonomy" id="1994"/>
    <lineage>
        <taxon>Bacteria</taxon>
        <taxon>Bacillati</taxon>
        <taxon>Actinomycetota</taxon>
        <taxon>Actinomycetes</taxon>
        <taxon>Streptosporangiales</taxon>
        <taxon>Thermomonosporaceae</taxon>
        <taxon>Actinomadura</taxon>
    </lineage>
</organism>
<gene>
    <name evidence="3" type="ORF">ACFPZN_39190</name>
</gene>
<dbReference type="EMBL" id="JBHSON010000074">
    <property type="protein sequence ID" value="MFC5751677.1"/>
    <property type="molecule type" value="Genomic_DNA"/>
</dbReference>
<reference evidence="4" key="1">
    <citation type="journal article" date="2019" name="Int. J. Syst. Evol. Microbiol.">
        <title>The Global Catalogue of Microorganisms (GCM) 10K type strain sequencing project: providing services to taxonomists for standard genome sequencing and annotation.</title>
        <authorList>
            <consortium name="The Broad Institute Genomics Platform"/>
            <consortium name="The Broad Institute Genome Sequencing Center for Infectious Disease"/>
            <person name="Wu L."/>
            <person name="Ma J."/>
        </authorList>
    </citation>
    <scope>NUCLEOTIDE SEQUENCE [LARGE SCALE GENOMIC DNA]</scope>
    <source>
        <strain evidence="4">KCTC 42087</strain>
    </source>
</reference>
<dbReference type="InterPro" id="IPR015002">
    <property type="entry name" value="T6SS_Tdi1_C"/>
</dbReference>
<evidence type="ECO:0000313" key="3">
    <source>
        <dbReference type="EMBL" id="MFC5751677.1"/>
    </source>
</evidence>
<feature type="domain" description="T6SS immunity protein Tdi1 C-terminal" evidence="2">
    <location>
        <begin position="138"/>
        <end position="200"/>
    </location>
</feature>
<dbReference type="RefSeq" id="WP_378287625.1">
    <property type="nucleotide sequence ID" value="NZ_JBHSON010000074.1"/>
</dbReference>
<proteinExistence type="predicted"/>
<dbReference type="Pfam" id="PF08887">
    <property type="entry name" value="GAD-like"/>
    <property type="match status" value="1"/>
</dbReference>
<accession>A0ABW1AAC5</accession>
<protein>
    <submittedName>
        <fullName evidence="3">GAD-like domain-containing protein</fullName>
    </submittedName>
</protein>
<dbReference type="Pfam" id="PF08906">
    <property type="entry name" value="T6SS_Tdi1_C"/>
    <property type="match status" value="1"/>
</dbReference>
<comment type="caution">
    <text evidence="3">The sequence shown here is derived from an EMBL/GenBank/DDBJ whole genome shotgun (WGS) entry which is preliminary data.</text>
</comment>